<sequence length="53" mass="6168">MEGLLDSFDLVNLITIIEESFQISLSNEDLKEENFYSIKTISFLINDRLSQIK</sequence>
<reference evidence="1" key="1">
    <citation type="submission" date="2018-05" db="EMBL/GenBank/DDBJ databases">
        <authorList>
            <person name="Lanie J.A."/>
            <person name="Ng W.-L."/>
            <person name="Kazmierczak K.M."/>
            <person name="Andrzejewski T.M."/>
            <person name="Davidsen T.M."/>
            <person name="Wayne K.J."/>
            <person name="Tettelin H."/>
            <person name="Glass J.I."/>
            <person name="Rusch D."/>
            <person name="Podicherti R."/>
            <person name="Tsui H.-C.T."/>
            <person name="Winkler M.E."/>
        </authorList>
    </citation>
    <scope>NUCLEOTIDE SEQUENCE</scope>
</reference>
<name>A0A382ISX1_9ZZZZ</name>
<dbReference type="SUPFAM" id="SSF47336">
    <property type="entry name" value="ACP-like"/>
    <property type="match status" value="1"/>
</dbReference>
<proteinExistence type="predicted"/>
<accession>A0A382ISX1</accession>
<evidence type="ECO:0000313" key="1">
    <source>
        <dbReference type="EMBL" id="SVC02716.1"/>
    </source>
</evidence>
<dbReference type="InterPro" id="IPR036736">
    <property type="entry name" value="ACP-like_sf"/>
</dbReference>
<evidence type="ECO:0008006" key="2">
    <source>
        <dbReference type="Google" id="ProtNLM"/>
    </source>
</evidence>
<organism evidence="1">
    <name type="scientific">marine metagenome</name>
    <dbReference type="NCBI Taxonomy" id="408172"/>
    <lineage>
        <taxon>unclassified sequences</taxon>
        <taxon>metagenomes</taxon>
        <taxon>ecological metagenomes</taxon>
    </lineage>
</organism>
<protein>
    <recommendedName>
        <fullName evidence="2">Carrier domain-containing protein</fullName>
    </recommendedName>
</protein>
<dbReference type="Gene3D" id="1.10.1200.10">
    <property type="entry name" value="ACP-like"/>
    <property type="match status" value="1"/>
</dbReference>
<dbReference type="EMBL" id="UINC01069382">
    <property type="protein sequence ID" value="SVC02716.1"/>
    <property type="molecule type" value="Genomic_DNA"/>
</dbReference>
<dbReference type="AlphaFoldDB" id="A0A382ISX1"/>
<gene>
    <name evidence="1" type="ORF">METZ01_LOCUS255570</name>
</gene>